<dbReference type="InterPro" id="IPR009003">
    <property type="entry name" value="Peptidase_S1_PA"/>
</dbReference>
<feature type="signal peptide" evidence="1">
    <location>
        <begin position="1"/>
        <end position="33"/>
    </location>
</feature>
<accession>A0A418QA18</accession>
<gene>
    <name evidence="2" type="ORF">D3M95_00955</name>
</gene>
<dbReference type="InterPro" id="IPR043504">
    <property type="entry name" value="Peptidase_S1_PA_chymotrypsin"/>
</dbReference>
<evidence type="ECO:0000256" key="1">
    <source>
        <dbReference type="SAM" id="SignalP"/>
    </source>
</evidence>
<dbReference type="OrthoDB" id="4519518at2"/>
<dbReference type="SUPFAM" id="SSF50494">
    <property type="entry name" value="Trypsin-like serine proteases"/>
    <property type="match status" value="1"/>
</dbReference>
<reference evidence="2 3" key="1">
    <citation type="submission" date="2018-09" db="EMBL/GenBank/DDBJ databases">
        <title>Optimization and identification of Corynebacterium falsenii FN1-14 from fish paste.</title>
        <authorList>
            <person name="Daroonpunt R."/>
            <person name="Tanasupawat S."/>
        </authorList>
    </citation>
    <scope>NUCLEOTIDE SEQUENCE [LARGE SCALE GENOMIC DNA]</scope>
    <source>
        <strain evidence="2 3">FN1-14</strain>
    </source>
</reference>
<organism evidence="2 3">
    <name type="scientific">Corynebacterium falsenii</name>
    <dbReference type="NCBI Taxonomy" id="108486"/>
    <lineage>
        <taxon>Bacteria</taxon>
        <taxon>Bacillati</taxon>
        <taxon>Actinomycetota</taxon>
        <taxon>Actinomycetes</taxon>
        <taxon>Mycobacteriales</taxon>
        <taxon>Corynebacteriaceae</taxon>
        <taxon>Corynebacterium</taxon>
    </lineage>
</organism>
<evidence type="ECO:0008006" key="4">
    <source>
        <dbReference type="Google" id="ProtNLM"/>
    </source>
</evidence>
<evidence type="ECO:0000313" key="2">
    <source>
        <dbReference type="EMBL" id="RIX36809.1"/>
    </source>
</evidence>
<dbReference type="STRING" id="1451189.CFAL_09320"/>
<feature type="chain" id="PRO_5039049213" description="Serine protease" evidence="1">
    <location>
        <begin position="34"/>
        <end position="256"/>
    </location>
</feature>
<name>A0A418QA18_9CORY</name>
<comment type="caution">
    <text evidence="2">The sequence shown here is derived from an EMBL/GenBank/DDBJ whole genome shotgun (WGS) entry which is preliminary data.</text>
</comment>
<keyword evidence="3" id="KW-1185">Reference proteome</keyword>
<dbReference type="Gene3D" id="2.40.10.10">
    <property type="entry name" value="Trypsin-like serine proteases"/>
    <property type="match status" value="2"/>
</dbReference>
<proteinExistence type="predicted"/>
<dbReference type="EMBL" id="QXJK01000001">
    <property type="protein sequence ID" value="RIX36809.1"/>
    <property type="molecule type" value="Genomic_DNA"/>
</dbReference>
<protein>
    <recommendedName>
        <fullName evidence="4">Serine protease</fullName>
    </recommendedName>
</protein>
<dbReference type="RefSeq" id="WP_119664137.1">
    <property type="nucleotide sequence ID" value="NZ_QXJK01000001.1"/>
</dbReference>
<dbReference type="AlphaFoldDB" id="A0A418QA18"/>
<evidence type="ECO:0000313" key="3">
    <source>
        <dbReference type="Proteomes" id="UP000285278"/>
    </source>
</evidence>
<keyword evidence="1" id="KW-0732">Signal</keyword>
<dbReference type="Proteomes" id="UP000285278">
    <property type="component" value="Unassembled WGS sequence"/>
</dbReference>
<sequence>MRTLTKVASATVLTAVTAVGGAGIAAAAGSAHAGSAIFMQSDRGMGRCSLTAVASKDGVDYGVTAGHCLQGNVSRITDVNGEVIANQDDIAAGKAMLDESNGGLNDFAYFRLVKGTEVSNLVYSSPTLGIQPVDQFLVDASSFFALPVGDPVPVTQDMVGQPVCKDGSSTGRTCGVVLNVNVETQEIEALIPAISGDSGAMLHVAGADGKRHPVGTLSSGSPLLFNLFDGTREHLAVEHLKRSGSVTEPALRFDTP</sequence>